<dbReference type="InterPro" id="IPR014718">
    <property type="entry name" value="GH-type_carb-bd"/>
</dbReference>
<accession>A0A179DH56</accession>
<organism evidence="7 8">
    <name type="scientific">Pedobacter psychrophilus</name>
    <dbReference type="NCBI Taxonomy" id="1826909"/>
    <lineage>
        <taxon>Bacteria</taxon>
        <taxon>Pseudomonadati</taxon>
        <taxon>Bacteroidota</taxon>
        <taxon>Sphingobacteriia</taxon>
        <taxon>Sphingobacteriales</taxon>
        <taxon>Sphingobacteriaceae</taxon>
        <taxon>Pedobacter</taxon>
    </lineage>
</organism>
<dbReference type="PANTHER" id="PTHR12143:SF38">
    <property type="entry name" value="ALPHA-1,2-MANNOSIDASE FAMILY PROTEIN (AFU_ORTHOLOGUE AFUA_5G10520)"/>
    <property type="match status" value="1"/>
</dbReference>
<reference evidence="7 8" key="1">
    <citation type="submission" date="2016-04" db="EMBL/GenBank/DDBJ databases">
        <authorList>
            <person name="Evans L.H."/>
            <person name="Alamgir A."/>
            <person name="Owens N."/>
            <person name="Weber N.D."/>
            <person name="Virtaneva K."/>
            <person name="Barbian K."/>
            <person name="Babar A."/>
            <person name="Rosenke K."/>
        </authorList>
    </citation>
    <scope>NUCLEOTIDE SEQUENCE [LARGE SCALE GENOMIC DNA]</scope>
    <source>
        <strain evidence="7 8">CCM 8644</strain>
    </source>
</reference>
<dbReference type="SUPFAM" id="SSF48208">
    <property type="entry name" value="Six-hairpin glycosidases"/>
    <property type="match status" value="1"/>
</dbReference>
<keyword evidence="4" id="KW-0732">Signal</keyword>
<dbReference type="GO" id="GO:0005975">
    <property type="term" value="P:carbohydrate metabolic process"/>
    <property type="evidence" value="ECO:0007669"/>
    <property type="project" value="InterPro"/>
</dbReference>
<feature type="domain" description="Glycosyl hydrolase family 92 N-terminal" evidence="6">
    <location>
        <begin position="28"/>
        <end position="265"/>
    </location>
</feature>
<evidence type="ECO:0000259" key="6">
    <source>
        <dbReference type="Pfam" id="PF17678"/>
    </source>
</evidence>
<dbReference type="PANTHER" id="PTHR12143">
    <property type="entry name" value="PEPTIDE N-GLYCANASE PNGASE -RELATED"/>
    <property type="match status" value="1"/>
</dbReference>
<comment type="cofactor">
    <cofactor evidence="1">
        <name>Ca(2+)</name>
        <dbReference type="ChEBI" id="CHEBI:29108"/>
    </cofactor>
</comment>
<evidence type="ECO:0000313" key="7">
    <source>
        <dbReference type="EMBL" id="OAQ39773.1"/>
    </source>
</evidence>
<name>A0A179DH56_9SPHI</name>
<dbReference type="Gene3D" id="2.70.98.10">
    <property type="match status" value="1"/>
</dbReference>
<dbReference type="NCBIfam" id="TIGR01180">
    <property type="entry name" value="aman2_put"/>
    <property type="match status" value="1"/>
</dbReference>
<reference evidence="7 8" key="2">
    <citation type="submission" date="2016-06" db="EMBL/GenBank/DDBJ databases">
        <title>Pedobacter psychrophilus sp. nov., isolated from Antarctic fragmentary rock.</title>
        <authorList>
            <person name="Svec P."/>
        </authorList>
    </citation>
    <scope>NUCLEOTIDE SEQUENCE [LARGE SCALE GENOMIC DNA]</scope>
    <source>
        <strain evidence="7 8">CCM 8644</strain>
    </source>
</reference>
<dbReference type="InterPro" id="IPR012939">
    <property type="entry name" value="Glyco_hydro_92"/>
</dbReference>
<dbReference type="Gene3D" id="1.20.1610.10">
    <property type="entry name" value="alpha-1,2-mannosidases domains"/>
    <property type="match status" value="1"/>
</dbReference>
<dbReference type="OrthoDB" id="9804511at2"/>
<gene>
    <name evidence="7" type="ORF">A5893_09355</name>
</gene>
<protein>
    <submittedName>
        <fullName evidence="7">Alpha-mannosidase</fullName>
    </submittedName>
</protein>
<dbReference type="InterPro" id="IPR041371">
    <property type="entry name" value="GH92_N"/>
</dbReference>
<dbReference type="AlphaFoldDB" id="A0A179DH56"/>
<dbReference type="Proteomes" id="UP000078459">
    <property type="component" value="Unassembled WGS sequence"/>
</dbReference>
<evidence type="ECO:0000259" key="5">
    <source>
        <dbReference type="Pfam" id="PF07971"/>
    </source>
</evidence>
<evidence type="ECO:0000256" key="4">
    <source>
        <dbReference type="SAM" id="SignalP"/>
    </source>
</evidence>
<dbReference type="GO" id="GO:0030246">
    <property type="term" value="F:carbohydrate binding"/>
    <property type="evidence" value="ECO:0007669"/>
    <property type="project" value="InterPro"/>
</dbReference>
<keyword evidence="3" id="KW-0106">Calcium</keyword>
<dbReference type="Gene3D" id="3.30.2080.10">
    <property type="entry name" value="GH92 mannosidase domain"/>
    <property type="match status" value="1"/>
</dbReference>
<comment type="caution">
    <text evidence="7">The sequence shown here is derived from an EMBL/GenBank/DDBJ whole genome shotgun (WGS) entry which is preliminary data.</text>
</comment>
<evidence type="ECO:0000313" key="8">
    <source>
        <dbReference type="Proteomes" id="UP000078459"/>
    </source>
</evidence>
<dbReference type="InterPro" id="IPR050883">
    <property type="entry name" value="PNGase"/>
</dbReference>
<dbReference type="GO" id="GO:0000224">
    <property type="term" value="F:peptide-N4-(N-acetyl-beta-glucosaminyl)asparagine amidase activity"/>
    <property type="evidence" value="ECO:0007669"/>
    <property type="project" value="TreeGrafter"/>
</dbReference>
<dbReference type="STRING" id="1826909.A5893_09355"/>
<dbReference type="Pfam" id="PF17678">
    <property type="entry name" value="Glyco_hydro_92N"/>
    <property type="match status" value="1"/>
</dbReference>
<proteinExistence type="predicted"/>
<dbReference type="GO" id="GO:0006516">
    <property type="term" value="P:glycoprotein catabolic process"/>
    <property type="evidence" value="ECO:0007669"/>
    <property type="project" value="TreeGrafter"/>
</dbReference>
<feature type="chain" id="PRO_5008100498" evidence="4">
    <location>
        <begin position="22"/>
        <end position="755"/>
    </location>
</feature>
<evidence type="ECO:0000256" key="1">
    <source>
        <dbReference type="ARBA" id="ARBA00001913"/>
    </source>
</evidence>
<feature type="signal peptide" evidence="4">
    <location>
        <begin position="1"/>
        <end position="21"/>
    </location>
</feature>
<dbReference type="InterPro" id="IPR005887">
    <property type="entry name" value="GH92_a_mannosidase_put"/>
</dbReference>
<keyword evidence="8" id="KW-1185">Reference proteome</keyword>
<dbReference type="Pfam" id="PF07971">
    <property type="entry name" value="Glyco_hydro_92"/>
    <property type="match status" value="1"/>
</dbReference>
<evidence type="ECO:0000256" key="2">
    <source>
        <dbReference type="ARBA" id="ARBA00011245"/>
    </source>
</evidence>
<evidence type="ECO:0000256" key="3">
    <source>
        <dbReference type="ARBA" id="ARBA00022837"/>
    </source>
</evidence>
<comment type="subunit">
    <text evidence="2">Monomer.</text>
</comment>
<sequence>MNKKAVKIFLFLFSICLIAKAQTNYHSYVDPKIGTQGYGNVIIGPSCPFGMIKPGPDNSKTANSGYKANPKLPLIGFSQLHVSGTGGGAKYGNISVMLFASNQDEIEQSSLIKDEKVALGYYGINLIKGDINVAITTAPKTAFYKFEFKNKSEKALKIDAGAFLNEGKSLSEEEAQFFIGSEIEIISDHEVIGHNSVRGGWNAGGPYTVYFYATFDQPFENFSTWKGSTITANQKLQYNTGEKTGALLHFKKSGSSILKMKIAISFISTAKAKQNLVTEVRHWDFDQLLKETEQRWEQELSKIKIDEKAPIEHKKMFYTGLYHTLLMPVDRSGENPLWKSDLPYYDDFYAIWDTFRSSSPLLTLINSERQTAIVNSLLDIYQHDGYMPDARSGNSNGRTQGGSNADVVIADAFAKGLKGIDYNLALKAMIKNATVSPGGNEEKEGRGGLQDYLSLGYISDKYPRAGTRTVEYAYNDYCIAQLAKGLGDSTNYYCYKKQSGNWKNLWRDIENNGAKGFIMPKDSNGQWIDSISCTLNKKTKVPFDPTNNVAGECVCWWCGFFYEGSAWDYSFYVPQNIPELIKYTGGAESFKSRLDTFFNKNLYDVSNEPDFLTPNLYHWIGRPDLSSQRINEIIKKEYNSSPKGIPGNDDSGAMSSWLVFHMMGLYPNAGQNYYLINSPILKESLIKLENNKSFKIIAKNLSSKNSYIKSATLNNKPFTHTWLTHNELVNGGVLVLEMSDKAGDWGKNVVPPTQE</sequence>
<dbReference type="GO" id="GO:0005829">
    <property type="term" value="C:cytosol"/>
    <property type="evidence" value="ECO:0007669"/>
    <property type="project" value="TreeGrafter"/>
</dbReference>
<dbReference type="EMBL" id="LWHJ01000027">
    <property type="protein sequence ID" value="OAQ39773.1"/>
    <property type="molecule type" value="Genomic_DNA"/>
</dbReference>
<dbReference type="Gene3D" id="1.20.1050.60">
    <property type="entry name" value="alpha-1,2-mannosidase"/>
    <property type="match status" value="1"/>
</dbReference>
<dbReference type="FunFam" id="3.30.2080.10:FF:000001">
    <property type="entry name" value="Alpha-1,2-mannosidase subfamily"/>
    <property type="match status" value="1"/>
</dbReference>
<feature type="domain" description="Glycosyl hydrolase family 92" evidence="5">
    <location>
        <begin position="271"/>
        <end position="739"/>
    </location>
</feature>
<dbReference type="RefSeq" id="WP_068822390.1">
    <property type="nucleotide sequence ID" value="NZ_LWHJ01000027.1"/>
</dbReference>
<dbReference type="InterPro" id="IPR008928">
    <property type="entry name" value="6-hairpin_glycosidase_sf"/>
</dbReference>